<feature type="transmembrane region" description="Helical" evidence="5">
    <location>
        <begin position="230"/>
        <end position="249"/>
    </location>
</feature>
<feature type="domain" description="Sodium/calcium exchanger membrane region" evidence="6">
    <location>
        <begin position="193"/>
        <end position="339"/>
    </location>
</feature>
<dbReference type="InterPro" id="IPR004837">
    <property type="entry name" value="NaCa_Exmemb"/>
</dbReference>
<keyword evidence="4 5" id="KW-0472">Membrane</keyword>
<dbReference type="OrthoDB" id="153124at2"/>
<protein>
    <submittedName>
        <fullName evidence="7">Cation:H+ antiporter</fullName>
    </submittedName>
</protein>
<evidence type="ECO:0000259" key="6">
    <source>
        <dbReference type="Pfam" id="PF01699"/>
    </source>
</evidence>
<dbReference type="InterPro" id="IPR044880">
    <property type="entry name" value="NCX_ion-bd_dom_sf"/>
</dbReference>
<keyword evidence="3 5" id="KW-1133">Transmembrane helix</keyword>
<accession>A0A2T6AR26</accession>
<comment type="caution">
    <text evidence="7">The sequence shown here is derived from an EMBL/GenBank/DDBJ whole genome shotgun (WGS) entry which is preliminary data.</text>
</comment>
<dbReference type="EMBL" id="QBKN01000017">
    <property type="protein sequence ID" value="PTX46274.1"/>
    <property type="molecule type" value="Genomic_DNA"/>
</dbReference>
<comment type="subcellular location">
    <subcellularLocation>
        <location evidence="1">Membrane</location>
        <topology evidence="1">Multi-pass membrane protein</topology>
    </subcellularLocation>
</comment>
<keyword evidence="8" id="KW-1185">Reference proteome</keyword>
<evidence type="ECO:0000256" key="3">
    <source>
        <dbReference type="ARBA" id="ARBA00022989"/>
    </source>
</evidence>
<feature type="transmembrane region" description="Helical" evidence="5">
    <location>
        <begin position="6"/>
        <end position="32"/>
    </location>
</feature>
<organism evidence="7 8">
    <name type="scientific">Allosediminivita pacifica</name>
    <dbReference type="NCBI Taxonomy" id="1267769"/>
    <lineage>
        <taxon>Bacteria</taxon>
        <taxon>Pseudomonadati</taxon>
        <taxon>Pseudomonadota</taxon>
        <taxon>Alphaproteobacteria</taxon>
        <taxon>Rhodobacterales</taxon>
        <taxon>Paracoccaceae</taxon>
        <taxon>Allosediminivita</taxon>
    </lineage>
</organism>
<keyword evidence="2 5" id="KW-0812">Transmembrane</keyword>
<sequence>MFQDLSLLPIFGIFAAATLVILTCGLRMTYLADKLADRTGLGEAIIGGVLLGAATSFSGVIVSLTAALDGRASLAFSNGIGGIAAQTAFLALADILYRRANLEHAAADLANVFQGGLLILLLSLPLMAMTGPDIAILGVHPISLVLIVVYIAGVSGSREIRIKPMWKPVKTRETAPDEPEEEDHDHRSTWMLLAVFLGLMALMGISGWGLSNVASVMIDRFSLEASVVGALMTAVITSLPELVTTLAAVRQGSLQLAMGGIIGGNTFDVLFLTLSDVGYRDGSIYHAVGTNDIFWLATGLVMTSIVTLGMLYRQEQGPGSIGIESLLILLTYGTAIGLQVAF</sequence>
<evidence type="ECO:0000256" key="2">
    <source>
        <dbReference type="ARBA" id="ARBA00022692"/>
    </source>
</evidence>
<feature type="domain" description="Sodium/calcium exchanger membrane region" evidence="6">
    <location>
        <begin position="11"/>
        <end position="127"/>
    </location>
</feature>
<evidence type="ECO:0000256" key="4">
    <source>
        <dbReference type="ARBA" id="ARBA00023136"/>
    </source>
</evidence>
<dbReference type="GO" id="GO:0016020">
    <property type="term" value="C:membrane"/>
    <property type="evidence" value="ECO:0007669"/>
    <property type="project" value="UniProtKB-SubCell"/>
</dbReference>
<feature type="transmembrane region" description="Helical" evidence="5">
    <location>
        <begin position="134"/>
        <end position="155"/>
    </location>
</feature>
<proteinExistence type="predicted"/>
<feature type="transmembrane region" description="Helical" evidence="5">
    <location>
        <begin position="190"/>
        <end position="210"/>
    </location>
</feature>
<dbReference type="GO" id="GO:0055085">
    <property type="term" value="P:transmembrane transport"/>
    <property type="evidence" value="ECO:0007669"/>
    <property type="project" value="InterPro"/>
</dbReference>
<feature type="transmembrane region" description="Helical" evidence="5">
    <location>
        <begin position="321"/>
        <end position="341"/>
    </location>
</feature>
<feature type="transmembrane region" description="Helical" evidence="5">
    <location>
        <begin position="293"/>
        <end position="312"/>
    </location>
</feature>
<feature type="transmembrane region" description="Helical" evidence="5">
    <location>
        <begin position="74"/>
        <end position="97"/>
    </location>
</feature>
<feature type="transmembrane region" description="Helical" evidence="5">
    <location>
        <begin position="109"/>
        <end position="128"/>
    </location>
</feature>
<gene>
    <name evidence="7" type="ORF">C8N44_11758</name>
</gene>
<feature type="transmembrane region" description="Helical" evidence="5">
    <location>
        <begin position="256"/>
        <end position="273"/>
    </location>
</feature>
<dbReference type="RefSeq" id="WP_107977377.1">
    <property type="nucleotide sequence ID" value="NZ_BMEZ01000018.1"/>
</dbReference>
<name>A0A2T6AR26_9RHOB</name>
<feature type="transmembrane region" description="Helical" evidence="5">
    <location>
        <begin position="44"/>
        <end position="68"/>
    </location>
</feature>
<evidence type="ECO:0000256" key="5">
    <source>
        <dbReference type="SAM" id="Phobius"/>
    </source>
</evidence>
<dbReference type="Pfam" id="PF01699">
    <property type="entry name" value="Na_Ca_ex"/>
    <property type="match status" value="2"/>
</dbReference>
<evidence type="ECO:0000256" key="1">
    <source>
        <dbReference type="ARBA" id="ARBA00004141"/>
    </source>
</evidence>
<evidence type="ECO:0000313" key="7">
    <source>
        <dbReference type="EMBL" id="PTX46274.1"/>
    </source>
</evidence>
<evidence type="ECO:0000313" key="8">
    <source>
        <dbReference type="Proteomes" id="UP000244069"/>
    </source>
</evidence>
<dbReference type="Proteomes" id="UP000244069">
    <property type="component" value="Unassembled WGS sequence"/>
</dbReference>
<dbReference type="AlphaFoldDB" id="A0A2T6AR26"/>
<reference evidence="7 8" key="1">
    <citation type="submission" date="2018-04" db="EMBL/GenBank/DDBJ databases">
        <title>Genomic Encyclopedia of Archaeal and Bacterial Type Strains, Phase II (KMG-II): from individual species to whole genera.</title>
        <authorList>
            <person name="Goeker M."/>
        </authorList>
    </citation>
    <scope>NUCLEOTIDE SEQUENCE [LARGE SCALE GENOMIC DNA]</scope>
    <source>
        <strain evidence="7 8">DSM 29329</strain>
    </source>
</reference>
<dbReference type="Gene3D" id="1.20.1420.30">
    <property type="entry name" value="NCX, central ion-binding region"/>
    <property type="match status" value="1"/>
</dbReference>